<protein>
    <recommendedName>
        <fullName evidence="3">EF-hand domain-containing protein</fullName>
    </recommendedName>
</protein>
<dbReference type="InterPro" id="IPR002048">
    <property type="entry name" value="EF_hand_dom"/>
</dbReference>
<feature type="domain" description="EF-hand" evidence="3">
    <location>
        <begin position="63"/>
        <end position="98"/>
    </location>
</feature>
<dbReference type="PROSITE" id="PS00018">
    <property type="entry name" value="EF_HAND_1"/>
    <property type="match status" value="2"/>
</dbReference>
<keyword evidence="5" id="KW-1185">Reference proteome</keyword>
<gene>
    <name evidence="4" type="ORF">CVLEPA_LOCUS5493</name>
</gene>
<dbReference type="InterPro" id="IPR050230">
    <property type="entry name" value="CALM/Myosin/TropC-like"/>
</dbReference>
<dbReference type="SUPFAM" id="SSF47473">
    <property type="entry name" value="EF-hand"/>
    <property type="match status" value="1"/>
</dbReference>
<dbReference type="InterPro" id="IPR018247">
    <property type="entry name" value="EF_Hand_1_Ca_BS"/>
</dbReference>
<dbReference type="Gene3D" id="1.10.238.10">
    <property type="entry name" value="EF-hand"/>
    <property type="match status" value="2"/>
</dbReference>
<dbReference type="PANTHER" id="PTHR23048:SF0">
    <property type="entry name" value="CALMODULIN LIKE 3"/>
    <property type="match status" value="1"/>
</dbReference>
<proteinExistence type="predicted"/>
<evidence type="ECO:0000313" key="5">
    <source>
        <dbReference type="Proteomes" id="UP001642483"/>
    </source>
</evidence>
<accession>A0ABP0FC25</accession>
<keyword evidence="1" id="KW-0677">Repeat</keyword>
<dbReference type="Proteomes" id="UP001642483">
    <property type="component" value="Unassembled WGS sequence"/>
</dbReference>
<dbReference type="PROSITE" id="PS50222">
    <property type="entry name" value="EF_HAND_2"/>
    <property type="match status" value="2"/>
</dbReference>
<keyword evidence="2" id="KW-0106">Calcium</keyword>
<dbReference type="CDD" id="cd00051">
    <property type="entry name" value="EFh"/>
    <property type="match status" value="1"/>
</dbReference>
<reference evidence="4 5" key="1">
    <citation type="submission" date="2024-02" db="EMBL/GenBank/DDBJ databases">
        <authorList>
            <person name="Daric V."/>
            <person name="Darras S."/>
        </authorList>
    </citation>
    <scope>NUCLEOTIDE SEQUENCE [LARGE SCALE GENOMIC DNA]</scope>
</reference>
<dbReference type="SMART" id="SM00054">
    <property type="entry name" value="EFh"/>
    <property type="match status" value="2"/>
</dbReference>
<evidence type="ECO:0000313" key="4">
    <source>
        <dbReference type="EMBL" id="CAK8675979.1"/>
    </source>
</evidence>
<evidence type="ECO:0000256" key="2">
    <source>
        <dbReference type="ARBA" id="ARBA00022837"/>
    </source>
</evidence>
<dbReference type="InterPro" id="IPR011992">
    <property type="entry name" value="EF-hand-dom_pair"/>
</dbReference>
<comment type="caution">
    <text evidence="4">The sequence shown here is derived from an EMBL/GenBank/DDBJ whole genome shotgun (WGS) entry which is preliminary data.</text>
</comment>
<dbReference type="Pfam" id="PF13499">
    <property type="entry name" value="EF-hand_7"/>
    <property type="match status" value="1"/>
</dbReference>
<evidence type="ECO:0000259" key="3">
    <source>
        <dbReference type="PROSITE" id="PS50222"/>
    </source>
</evidence>
<dbReference type="EMBL" id="CAWYQH010000024">
    <property type="protein sequence ID" value="CAK8675979.1"/>
    <property type="molecule type" value="Genomic_DNA"/>
</dbReference>
<feature type="domain" description="EF-hand" evidence="3">
    <location>
        <begin position="27"/>
        <end position="62"/>
    </location>
</feature>
<organism evidence="4 5">
    <name type="scientific">Clavelina lepadiformis</name>
    <name type="common">Light-bulb sea squirt</name>
    <name type="synonym">Ascidia lepadiformis</name>
    <dbReference type="NCBI Taxonomy" id="159417"/>
    <lineage>
        <taxon>Eukaryota</taxon>
        <taxon>Metazoa</taxon>
        <taxon>Chordata</taxon>
        <taxon>Tunicata</taxon>
        <taxon>Ascidiacea</taxon>
        <taxon>Aplousobranchia</taxon>
        <taxon>Clavelinidae</taxon>
        <taxon>Clavelina</taxon>
    </lineage>
</organism>
<evidence type="ECO:0000256" key="1">
    <source>
        <dbReference type="ARBA" id="ARBA00022737"/>
    </source>
</evidence>
<dbReference type="PANTHER" id="PTHR23048">
    <property type="entry name" value="MYOSIN LIGHT CHAIN 1, 3"/>
    <property type="match status" value="1"/>
</dbReference>
<sequence length="128" mass="14476">MAFADKQHHSKKKVLTNGSHSGTLVENQMEELRAAFAFFDRNGNGCIEAEELGAVMVSLGYQATESELRDMINEADADGNKMIDFEEFVWMMESKSRPGQDDEEEMKEAFKASITVFVLRKQNIVMNC</sequence>
<name>A0ABP0FC25_CLALP</name>